<dbReference type="AlphaFoldDB" id="A0A414JMS1"/>
<dbReference type="Pfam" id="PF16404">
    <property type="entry name" value="BT_2262-like_C"/>
    <property type="match status" value="1"/>
</dbReference>
<reference evidence="4 5" key="1">
    <citation type="submission" date="2018-08" db="EMBL/GenBank/DDBJ databases">
        <title>A genome reference for cultivated species of the human gut microbiota.</title>
        <authorList>
            <person name="Zou Y."/>
            <person name="Xue W."/>
            <person name="Luo G."/>
        </authorList>
    </citation>
    <scope>NUCLEOTIDE SEQUENCE [LARGE SCALE GENOMIC DNA]</scope>
    <source>
        <strain evidence="4 5">AM27-46</strain>
    </source>
</reference>
<dbReference type="InterPro" id="IPR032180">
    <property type="entry name" value="BT_2262-like_C"/>
</dbReference>
<name>A0A414JMS1_BACUN</name>
<evidence type="ECO:0000259" key="2">
    <source>
        <dbReference type="Pfam" id="PF16403"/>
    </source>
</evidence>
<feature type="domain" description="BT-2262-like C-terminal" evidence="3">
    <location>
        <begin position="122"/>
        <end position="237"/>
    </location>
</feature>
<dbReference type="InterPro" id="IPR013783">
    <property type="entry name" value="Ig-like_fold"/>
</dbReference>
<keyword evidence="1" id="KW-0732">Signal</keyword>
<comment type="caution">
    <text evidence="4">The sequence shown here is derived from an EMBL/GenBank/DDBJ whole genome shotgun (WGS) entry which is preliminary data.</text>
</comment>
<dbReference type="EMBL" id="QSKL01000012">
    <property type="protein sequence ID" value="RHE59207.1"/>
    <property type="molecule type" value="Genomic_DNA"/>
</dbReference>
<evidence type="ECO:0000313" key="5">
    <source>
        <dbReference type="Proteomes" id="UP000284640"/>
    </source>
</evidence>
<dbReference type="Proteomes" id="UP000284640">
    <property type="component" value="Unassembled WGS sequence"/>
</dbReference>
<organism evidence="4 5">
    <name type="scientific">Bacteroides uniformis</name>
    <dbReference type="NCBI Taxonomy" id="820"/>
    <lineage>
        <taxon>Bacteria</taxon>
        <taxon>Pseudomonadati</taxon>
        <taxon>Bacteroidota</taxon>
        <taxon>Bacteroidia</taxon>
        <taxon>Bacteroidales</taxon>
        <taxon>Bacteroidaceae</taxon>
        <taxon>Bacteroides</taxon>
    </lineage>
</organism>
<accession>A0A414JMS1</accession>
<feature type="domain" description="Pesticidal crystal protein Cry22Aa Ig-like" evidence="2">
    <location>
        <begin position="45"/>
        <end position="115"/>
    </location>
</feature>
<sequence length="241" mass="25744">MHKLNRTMKSKLLYLMIFALAAVSMVGCDDESTAGMTRITYYPELTLEGETTLYLDKGAGYTEPGYSAILNGEDVTADVKVTSNVNTANSGVYSVTYSIVNADGFASTASRTVIVTDPADAVEGVYEVDPASYRLRAGAQVAYGGNYTVLILNNGDGTYAVDDLLAGWYCVRAGYGTTYAMQGTISVSGGVVSLVDSFLAGWGDSATSLTDGTFDIATGTMTYNLEYTDTPMNFYVTMYKK</sequence>
<feature type="signal peptide" evidence="1">
    <location>
        <begin position="1"/>
        <end position="21"/>
    </location>
</feature>
<evidence type="ECO:0000256" key="1">
    <source>
        <dbReference type="SAM" id="SignalP"/>
    </source>
</evidence>
<dbReference type="Gene3D" id="2.60.40.10">
    <property type="entry name" value="Immunoglobulins"/>
    <property type="match status" value="1"/>
</dbReference>
<gene>
    <name evidence="4" type="ORF">DW729_12825</name>
</gene>
<protein>
    <submittedName>
        <fullName evidence="4">DUF5012 domain-containing protein</fullName>
    </submittedName>
</protein>
<evidence type="ECO:0000259" key="3">
    <source>
        <dbReference type="Pfam" id="PF16404"/>
    </source>
</evidence>
<feature type="chain" id="PRO_5019231412" evidence="1">
    <location>
        <begin position="22"/>
        <end position="241"/>
    </location>
</feature>
<dbReference type="InterPro" id="IPR032179">
    <property type="entry name" value="Cry22Aa_Ig-like"/>
</dbReference>
<evidence type="ECO:0000313" key="4">
    <source>
        <dbReference type="EMBL" id="RHE59207.1"/>
    </source>
</evidence>
<dbReference type="Pfam" id="PF16403">
    <property type="entry name" value="Bact_surface_Ig-like"/>
    <property type="match status" value="1"/>
</dbReference>
<dbReference type="PROSITE" id="PS51257">
    <property type="entry name" value="PROKAR_LIPOPROTEIN"/>
    <property type="match status" value="1"/>
</dbReference>
<proteinExistence type="predicted"/>